<dbReference type="EMBL" id="OY731400">
    <property type="protein sequence ID" value="CAJ1941701.1"/>
    <property type="molecule type" value="Genomic_DNA"/>
</dbReference>
<evidence type="ECO:0000313" key="2">
    <source>
        <dbReference type="Proteomes" id="UP001189624"/>
    </source>
</evidence>
<organism evidence="1 2">
    <name type="scientific">Sphenostylis stenocarpa</name>
    <dbReference type="NCBI Taxonomy" id="92480"/>
    <lineage>
        <taxon>Eukaryota</taxon>
        <taxon>Viridiplantae</taxon>
        <taxon>Streptophyta</taxon>
        <taxon>Embryophyta</taxon>
        <taxon>Tracheophyta</taxon>
        <taxon>Spermatophyta</taxon>
        <taxon>Magnoliopsida</taxon>
        <taxon>eudicotyledons</taxon>
        <taxon>Gunneridae</taxon>
        <taxon>Pentapetalae</taxon>
        <taxon>rosids</taxon>
        <taxon>fabids</taxon>
        <taxon>Fabales</taxon>
        <taxon>Fabaceae</taxon>
        <taxon>Papilionoideae</taxon>
        <taxon>50 kb inversion clade</taxon>
        <taxon>NPAAA clade</taxon>
        <taxon>indigoferoid/millettioid clade</taxon>
        <taxon>Phaseoleae</taxon>
        <taxon>Sphenostylis</taxon>
    </lineage>
</organism>
<dbReference type="Gramene" id="rna-AYBTSS11_LOCUS10420">
    <property type="protein sequence ID" value="CAJ1941701.1"/>
    <property type="gene ID" value="gene-AYBTSS11_LOCUS10420"/>
</dbReference>
<proteinExistence type="predicted"/>
<reference evidence="1" key="1">
    <citation type="submission" date="2023-10" db="EMBL/GenBank/DDBJ databases">
        <authorList>
            <person name="Domelevo Entfellner J.-B."/>
        </authorList>
    </citation>
    <scope>NUCLEOTIDE SEQUENCE</scope>
</reference>
<accession>A0AA86S4T6</accession>
<dbReference type="Proteomes" id="UP001189624">
    <property type="component" value="Chromosome 3"/>
</dbReference>
<gene>
    <name evidence="1" type="ORF">AYBTSS11_LOCUS10420</name>
</gene>
<evidence type="ECO:0000313" key="1">
    <source>
        <dbReference type="EMBL" id="CAJ1941701.1"/>
    </source>
</evidence>
<protein>
    <submittedName>
        <fullName evidence="1">Uncharacterized protein</fullName>
    </submittedName>
</protein>
<sequence>MDVTLSTRFLQPSFSNSSHHSLSLLKAISYDQPNQCFNFISSSPLSTTLITYYTQTSGAI</sequence>
<name>A0AA86S4T6_9FABA</name>
<keyword evidence="2" id="KW-1185">Reference proteome</keyword>
<dbReference type="AlphaFoldDB" id="A0AA86S4T6"/>